<protein>
    <submittedName>
        <fullName evidence="3">Uncharacterized protein LOC111112620 isoform X4</fullName>
    </submittedName>
</protein>
<proteinExistence type="predicted"/>
<sequence length="429" mass="50426">MALRVDVNKGPFTLTHDPRPRDLKTTNNTSTDNPLYQDFRFKGYPSESFISPHNPQYKRNSAAEMNGTETSRYFGKTQHFDTDYYARKTEPVAVKPQAPEIITYHPSDAKPKIDEGHRSLQYGSGDPRIDESQQVRPGPMRGFDNRGENDRDKLRKEMIETEQDRQRIKYQEQLRMRDRDDERKRQYEDLLEQKRQDMEMLKNYNPWGRPGGGAPMADTRKQKFTEHQLEPPDSTVYKDKWEPAYPDLERIDFRKEIAQDRVGYDPSGPRDRTRIEQMNRDPEMQQKQESLRNQEEKLQHLKEELDHLKAAATDRRPESFQERRQNGFGDSYERGGNPRTAPDTYRSTTNPFEEYDNLGRTGKPRKPNMEMHPIYHPFGRSGGGAPVKDDTGRVNTILHGHSDRHYLSNNLSDYEKRQNASRPRFTMRN</sequence>
<dbReference type="OrthoDB" id="8185397at2759"/>
<feature type="region of interest" description="Disordered" evidence="1">
    <location>
        <begin position="407"/>
        <end position="429"/>
    </location>
</feature>
<evidence type="ECO:0000256" key="1">
    <source>
        <dbReference type="SAM" id="MobiDB-lite"/>
    </source>
</evidence>
<name>A0A8B8BT33_CRAVI</name>
<feature type="compositionally biased region" description="Basic and acidic residues" evidence="1">
    <location>
        <begin position="309"/>
        <end position="325"/>
    </location>
</feature>
<keyword evidence="2" id="KW-1185">Reference proteome</keyword>
<feature type="region of interest" description="Disordered" evidence="1">
    <location>
        <begin position="105"/>
        <end position="183"/>
    </location>
</feature>
<feature type="compositionally biased region" description="Basic and acidic residues" evidence="1">
    <location>
        <begin position="107"/>
        <end position="118"/>
    </location>
</feature>
<dbReference type="RefSeq" id="XP_022306014.1">
    <property type="nucleotide sequence ID" value="XM_022450306.1"/>
</dbReference>
<feature type="region of interest" description="Disordered" evidence="1">
    <location>
        <begin position="309"/>
        <end position="368"/>
    </location>
</feature>
<evidence type="ECO:0000313" key="2">
    <source>
        <dbReference type="Proteomes" id="UP000694844"/>
    </source>
</evidence>
<accession>A0A8B8BT33</accession>
<reference evidence="2" key="1">
    <citation type="submission" date="2024-06" db="UniProtKB">
        <authorList>
            <consortium name="RefSeq"/>
        </authorList>
    </citation>
    <scope>NUCLEOTIDE SEQUENCE [LARGE SCALE GENOMIC DNA]</scope>
</reference>
<feature type="region of interest" description="Disordered" evidence="1">
    <location>
        <begin position="1"/>
        <end position="36"/>
    </location>
</feature>
<gene>
    <name evidence="3" type="primary">LOC111112620</name>
</gene>
<feature type="compositionally biased region" description="Polar residues" evidence="1">
    <location>
        <begin position="25"/>
        <end position="34"/>
    </location>
</feature>
<dbReference type="GeneID" id="111112620"/>
<dbReference type="Proteomes" id="UP000694844">
    <property type="component" value="Chromosome 1"/>
</dbReference>
<reference evidence="3" key="2">
    <citation type="submission" date="2025-08" db="UniProtKB">
        <authorList>
            <consortium name="RefSeq"/>
        </authorList>
    </citation>
    <scope>IDENTIFICATION</scope>
    <source>
        <tissue evidence="3">Whole sample</tissue>
    </source>
</reference>
<organism evidence="2 3">
    <name type="scientific">Crassostrea virginica</name>
    <name type="common">Eastern oyster</name>
    <dbReference type="NCBI Taxonomy" id="6565"/>
    <lineage>
        <taxon>Eukaryota</taxon>
        <taxon>Metazoa</taxon>
        <taxon>Spiralia</taxon>
        <taxon>Lophotrochozoa</taxon>
        <taxon>Mollusca</taxon>
        <taxon>Bivalvia</taxon>
        <taxon>Autobranchia</taxon>
        <taxon>Pteriomorphia</taxon>
        <taxon>Ostreida</taxon>
        <taxon>Ostreoidea</taxon>
        <taxon>Ostreidae</taxon>
        <taxon>Crassostrea</taxon>
    </lineage>
</organism>
<evidence type="ECO:0000313" key="3">
    <source>
        <dbReference type="RefSeq" id="XP_022306014.1"/>
    </source>
</evidence>
<feature type="compositionally biased region" description="Basic and acidic residues" evidence="1">
    <location>
        <begin position="143"/>
        <end position="183"/>
    </location>
</feature>
<dbReference type="AlphaFoldDB" id="A0A8B8BT33"/>
<feature type="region of interest" description="Disordered" evidence="1">
    <location>
        <begin position="259"/>
        <end position="294"/>
    </location>
</feature>